<dbReference type="InterPro" id="IPR001451">
    <property type="entry name" value="Hexapep"/>
</dbReference>
<dbReference type="PATRIC" id="fig|1705394.5.peg.472"/>
<feature type="site" description="Increases basicity of active site His" evidence="2">
    <location>
        <position position="140"/>
    </location>
</feature>
<dbReference type="Gene3D" id="3.40.50.20">
    <property type="match status" value="1"/>
</dbReference>
<dbReference type="InterPro" id="IPR011004">
    <property type="entry name" value="Trimer_LpxA-like_sf"/>
</dbReference>
<dbReference type="CDD" id="cd03360">
    <property type="entry name" value="LbH_AT_putative"/>
    <property type="match status" value="1"/>
</dbReference>
<evidence type="ECO:0000313" key="5">
    <source>
        <dbReference type="EMBL" id="ALE52173.1"/>
    </source>
</evidence>
<dbReference type="OrthoDB" id="9794407at2"/>
<dbReference type="PANTHER" id="PTHR43300">
    <property type="entry name" value="ACETYLTRANSFERASE"/>
    <property type="match status" value="1"/>
</dbReference>
<reference evidence="5 6" key="1">
    <citation type="journal article" date="2015" name="Genome Announc.">
        <title>Genome Sequence of 'Candidatus Thioglobus autotrophica' Strain EF1, a Chemoautotroph from the SUP05 Clade of Marine Gammaproteobacteria.</title>
        <authorList>
            <person name="Shah V."/>
            <person name="Morris R.M."/>
        </authorList>
    </citation>
    <scope>NUCLEOTIDE SEQUENCE [LARGE SCALE GENOMIC DNA]</scope>
    <source>
        <strain evidence="5 6">EF1</strain>
    </source>
</reference>
<dbReference type="NCBIfam" id="TIGR03570">
    <property type="entry name" value="NeuD_NnaD"/>
    <property type="match status" value="1"/>
</dbReference>
<organism evidence="5 6">
    <name type="scientific">Candidatus Thioglobus autotrophicus</name>
    <dbReference type="NCBI Taxonomy" id="1705394"/>
    <lineage>
        <taxon>Bacteria</taxon>
        <taxon>Pseudomonadati</taxon>
        <taxon>Pseudomonadota</taxon>
        <taxon>Gammaproteobacteria</taxon>
        <taxon>Candidatus Pseudothioglobaceae</taxon>
        <taxon>Candidatus Thioglobus</taxon>
    </lineage>
</organism>
<name>A0A0M5LKX5_9GAMM</name>
<evidence type="ECO:0000259" key="4">
    <source>
        <dbReference type="Pfam" id="PF17836"/>
    </source>
</evidence>
<dbReference type="Proteomes" id="UP000058020">
    <property type="component" value="Chromosome"/>
</dbReference>
<comment type="similarity">
    <text evidence="1">Belongs to the transferase hexapeptide repeat family.</text>
</comment>
<dbReference type="AlphaFoldDB" id="A0A0M5LKX5"/>
<keyword evidence="5" id="KW-0808">Transferase</keyword>
<evidence type="ECO:0000256" key="2">
    <source>
        <dbReference type="PIRSR" id="PIRSR620019-1"/>
    </source>
</evidence>
<feature type="binding site" evidence="3">
    <location>
        <position position="148"/>
    </location>
    <ligand>
        <name>acetyl-CoA</name>
        <dbReference type="ChEBI" id="CHEBI:57288"/>
    </ligand>
</feature>
<dbReference type="InterPro" id="IPR041561">
    <property type="entry name" value="PglD_N"/>
</dbReference>
<dbReference type="PANTHER" id="PTHR43300:SF7">
    <property type="entry name" value="UDP-N-ACETYLBACILLOSAMINE N-ACETYLTRANSFERASE"/>
    <property type="match status" value="1"/>
</dbReference>
<evidence type="ECO:0000256" key="3">
    <source>
        <dbReference type="PIRSR" id="PIRSR620019-2"/>
    </source>
</evidence>
<protein>
    <submittedName>
        <fullName evidence="5">Acetyltransferase</fullName>
    </submittedName>
</protein>
<keyword evidence="6" id="KW-1185">Reference proteome</keyword>
<sequence>MKEIILIGGGGHCKSVIDVIEREGRFKIAGIVDKPELLGSNVLGYPIIGNDSDLPILVKKYNYALVTTGQIKSPSLRIKLFDLAVDAGFILPSIASPNAYVSSHASIGNGVVIMHNALINASATIGNNCIINSKVLIEHDCQISKHCHISTNATINGGVIVQSGCFIGSGVITKESITIGKNSFIKAGSLVT</sequence>
<dbReference type="STRING" id="1705394.SP60_02335"/>
<accession>A0A0M5LKX5</accession>
<dbReference type="GO" id="GO:0016740">
    <property type="term" value="F:transferase activity"/>
    <property type="evidence" value="ECO:0007669"/>
    <property type="project" value="UniProtKB-KW"/>
</dbReference>
<dbReference type="Pfam" id="PF00132">
    <property type="entry name" value="Hexapep"/>
    <property type="match status" value="1"/>
</dbReference>
<gene>
    <name evidence="5" type="ORF">SP60_02335</name>
</gene>
<dbReference type="RefSeq" id="WP_053951108.1">
    <property type="nucleotide sequence ID" value="NZ_CP010552.1"/>
</dbReference>
<dbReference type="SUPFAM" id="SSF51161">
    <property type="entry name" value="Trimeric LpxA-like enzymes"/>
    <property type="match status" value="1"/>
</dbReference>
<dbReference type="Pfam" id="PF17836">
    <property type="entry name" value="PglD_N"/>
    <property type="match status" value="1"/>
</dbReference>
<dbReference type="KEGG" id="tho:SP60_02335"/>
<dbReference type="EMBL" id="CP010552">
    <property type="protein sequence ID" value="ALE52173.1"/>
    <property type="molecule type" value="Genomic_DNA"/>
</dbReference>
<evidence type="ECO:0000313" key="6">
    <source>
        <dbReference type="Proteomes" id="UP000058020"/>
    </source>
</evidence>
<proteinExistence type="inferred from homology"/>
<dbReference type="InterPro" id="IPR020019">
    <property type="entry name" value="AcTrfase_PglD-like"/>
</dbReference>
<feature type="domain" description="PglD N-terminal" evidence="4">
    <location>
        <begin position="4"/>
        <end position="66"/>
    </location>
</feature>
<feature type="active site" description="Proton acceptor" evidence="2">
    <location>
        <position position="139"/>
    </location>
</feature>
<dbReference type="Gene3D" id="2.160.10.10">
    <property type="entry name" value="Hexapeptide repeat proteins"/>
    <property type="match status" value="1"/>
</dbReference>
<evidence type="ECO:0000256" key="1">
    <source>
        <dbReference type="ARBA" id="ARBA00007274"/>
    </source>
</evidence>
<dbReference type="InterPro" id="IPR050179">
    <property type="entry name" value="Trans_hexapeptide_repeat"/>
</dbReference>